<dbReference type="AlphaFoldDB" id="A0A0F5ZPX6"/>
<comment type="caution">
    <text evidence="1">The sequence shown here is derived from an EMBL/GenBank/DDBJ whole genome shotgun (WGS) entry which is preliminary data.</text>
</comment>
<protein>
    <submittedName>
        <fullName evidence="1">Uncharacterized protein</fullName>
    </submittedName>
</protein>
<sequence length="86" mass="8851">MAAVGNGCICSGRCAPSSFRYCALSPRGWPCSLEDNGARSAGQAMRSGVLQSAAAARAGNSRPATTAVAARRPAAFTMGILFWRAE</sequence>
<accession>A0A0F5ZPX6</accession>
<name>A0A0F5ZPX6_STEMA</name>
<proteinExistence type="predicted"/>
<organism evidence="1 2">
    <name type="scientific">Stenotrophomonas maltophilia</name>
    <name type="common">Pseudomonas maltophilia</name>
    <name type="synonym">Xanthomonas maltophilia</name>
    <dbReference type="NCBI Taxonomy" id="40324"/>
    <lineage>
        <taxon>Bacteria</taxon>
        <taxon>Pseudomonadati</taxon>
        <taxon>Pseudomonadota</taxon>
        <taxon>Gammaproteobacteria</taxon>
        <taxon>Lysobacterales</taxon>
        <taxon>Lysobacteraceae</taxon>
        <taxon>Stenotrophomonas</taxon>
        <taxon>Stenotrophomonas maltophilia group</taxon>
    </lineage>
</organism>
<dbReference type="Proteomes" id="UP000243478">
    <property type="component" value="Unassembled WGS sequence"/>
</dbReference>
<dbReference type="EMBL" id="JZRZ01000001">
    <property type="protein sequence ID" value="KKD57801.1"/>
    <property type="molecule type" value="Genomic_DNA"/>
</dbReference>
<evidence type="ECO:0000313" key="2">
    <source>
        <dbReference type="Proteomes" id="UP000243478"/>
    </source>
</evidence>
<gene>
    <name evidence="1" type="ORF">VM57_00305</name>
</gene>
<reference evidence="1 2" key="1">
    <citation type="submission" date="2015-03" db="EMBL/GenBank/DDBJ databases">
        <title>Draft genome of Stenotrophomonas maltophila isolated from urine specimen.</title>
        <authorList>
            <person name="Murugan N."/>
            <person name="Malathi J."/>
            <person name="Umashankar V."/>
            <person name="Madhavan H."/>
        </authorList>
    </citation>
    <scope>NUCLEOTIDE SEQUENCE [LARGE SCALE GENOMIC DNA]</scope>
    <source>
        <strain evidence="1 2">JMNMN1</strain>
    </source>
</reference>
<evidence type="ECO:0000313" key="1">
    <source>
        <dbReference type="EMBL" id="KKD57801.1"/>
    </source>
</evidence>